<evidence type="ECO:0000256" key="6">
    <source>
        <dbReference type="ARBA" id="ARBA00022692"/>
    </source>
</evidence>
<evidence type="ECO:0000256" key="2">
    <source>
        <dbReference type="ARBA" id="ARBA00008417"/>
    </source>
</evidence>
<accession>A0A9W6C7Q8</accession>
<evidence type="ECO:0000256" key="1">
    <source>
        <dbReference type="ARBA" id="ARBA00004651"/>
    </source>
</evidence>
<keyword evidence="6 10" id="KW-0812">Transmembrane</keyword>
<reference evidence="11 12" key="1">
    <citation type="journal article" date="2023" name="Int. J. Syst. Evol. Microbiol.">
        <title>Sellimonas catena sp. nov., isolated from human faeces.</title>
        <authorList>
            <person name="Hisatomi A."/>
            <person name="Ohkuma M."/>
            <person name="Sakamoto M."/>
        </authorList>
    </citation>
    <scope>NUCLEOTIDE SEQUENCE [LARGE SCALE GENOMIC DNA]</scope>
    <source>
        <strain evidence="11 12">12EGH17</strain>
    </source>
</reference>
<dbReference type="GO" id="GO:0046677">
    <property type="term" value="P:response to antibiotic"/>
    <property type="evidence" value="ECO:0007669"/>
    <property type="project" value="UniProtKB-KW"/>
</dbReference>
<evidence type="ECO:0000256" key="10">
    <source>
        <dbReference type="SAM" id="Phobius"/>
    </source>
</evidence>
<name>A0A9W6C7Q8_9FIRM</name>
<dbReference type="InterPro" id="IPR048279">
    <property type="entry name" value="MdtK-like"/>
</dbReference>
<evidence type="ECO:0000256" key="7">
    <source>
        <dbReference type="ARBA" id="ARBA00022989"/>
    </source>
</evidence>
<feature type="transmembrane region" description="Helical" evidence="10">
    <location>
        <begin position="193"/>
        <end position="213"/>
    </location>
</feature>
<feature type="transmembrane region" description="Helical" evidence="10">
    <location>
        <begin position="317"/>
        <end position="336"/>
    </location>
</feature>
<evidence type="ECO:0000313" key="12">
    <source>
        <dbReference type="Proteomes" id="UP001145145"/>
    </source>
</evidence>
<proteinExistence type="inferred from homology"/>
<protein>
    <recommendedName>
        <fullName evidence="3">Multidrug export protein MepA</fullName>
    </recommendedName>
</protein>
<feature type="transmembrane region" description="Helical" evidence="10">
    <location>
        <begin position="271"/>
        <end position="296"/>
    </location>
</feature>
<feature type="transmembrane region" description="Helical" evidence="10">
    <location>
        <begin position="60"/>
        <end position="84"/>
    </location>
</feature>
<comment type="caution">
    <text evidence="11">The sequence shown here is derived from an EMBL/GenBank/DDBJ whole genome shotgun (WGS) entry which is preliminary data.</text>
</comment>
<feature type="transmembrane region" description="Helical" evidence="10">
    <location>
        <begin position="412"/>
        <end position="434"/>
    </location>
</feature>
<keyword evidence="7 10" id="KW-1133">Transmembrane helix</keyword>
<sequence length="447" mass="48440">MNENELMGQMKISKAVAKMAVPSVISSLVTVVYNMADTFFVGQTGDPLQVAAVSLTNPIFILMMAFANMFGMGGSAVLSMALGAKNEKRARQTSSFVTYASLIVGILFAVILIVFMDPILAVFGANAETYEFAKGYTFHISYGAPFIIWSAAASFIVRAEGSSKEAMIGSMIGTVANIILDPIFISVLNQGTAGAAIATTIGNILASGYYLWYFLKKSKVLSLKWSDFTVRESILTKVCGSGLPTAIFSALMSVSTIVLNQLLVVYGNDPVAAIGIVFKANMFITFLQMGIANGVQPLLGYNYGAGNMKRFRGVESYTKKCCLVAGIAATALYFLFREQIIRLFISDNEVVFYGVDMLVAYMLSGPVIGFLFVNMNCMQSVGRALPATILSVLRQGILLIPLLYLLRALFGLNGVILGQSVTDYIAVILSFFLWRKIRKLLEKQAAH</sequence>
<dbReference type="PANTHER" id="PTHR43823">
    <property type="entry name" value="SPORULATION PROTEIN YKVU"/>
    <property type="match status" value="1"/>
</dbReference>
<evidence type="ECO:0000256" key="5">
    <source>
        <dbReference type="ARBA" id="ARBA00022475"/>
    </source>
</evidence>
<evidence type="ECO:0000256" key="9">
    <source>
        <dbReference type="ARBA" id="ARBA00023251"/>
    </source>
</evidence>
<dbReference type="CDD" id="cd13143">
    <property type="entry name" value="MATE_MepA_like"/>
    <property type="match status" value="1"/>
</dbReference>
<keyword evidence="8 10" id="KW-0472">Membrane</keyword>
<dbReference type="EMBL" id="BSBO01000030">
    <property type="protein sequence ID" value="GLG05493.1"/>
    <property type="molecule type" value="Genomic_DNA"/>
</dbReference>
<feature type="transmembrane region" description="Helical" evidence="10">
    <location>
        <begin position="385"/>
        <end position="406"/>
    </location>
</feature>
<evidence type="ECO:0000256" key="4">
    <source>
        <dbReference type="ARBA" id="ARBA00022448"/>
    </source>
</evidence>
<dbReference type="AlphaFoldDB" id="A0A9W6C7Q8"/>
<organism evidence="11 12">
    <name type="scientific">Sellimonas catena</name>
    <dbReference type="NCBI Taxonomy" id="2994035"/>
    <lineage>
        <taxon>Bacteria</taxon>
        <taxon>Bacillati</taxon>
        <taxon>Bacillota</taxon>
        <taxon>Clostridia</taxon>
        <taxon>Lachnospirales</taxon>
        <taxon>Lachnospiraceae</taxon>
        <taxon>Sellimonas</taxon>
    </lineage>
</organism>
<feature type="transmembrane region" description="Helical" evidence="10">
    <location>
        <begin position="351"/>
        <end position="373"/>
    </location>
</feature>
<gene>
    <name evidence="11" type="ORF">Selli1_26670</name>
</gene>
<dbReference type="PIRSF" id="PIRSF006603">
    <property type="entry name" value="DinF"/>
    <property type="match status" value="1"/>
</dbReference>
<dbReference type="InterPro" id="IPR051327">
    <property type="entry name" value="MATE_MepA_subfamily"/>
</dbReference>
<comment type="similarity">
    <text evidence="2">Belongs to the multi antimicrobial extrusion (MATE) (TC 2.A.66.1) family. MepA subfamily.</text>
</comment>
<keyword evidence="5" id="KW-1003">Cell membrane</keyword>
<keyword evidence="4" id="KW-0813">Transport</keyword>
<evidence type="ECO:0000313" key="11">
    <source>
        <dbReference type="EMBL" id="GLG05493.1"/>
    </source>
</evidence>
<dbReference type="InterPro" id="IPR045070">
    <property type="entry name" value="MATE_MepA-like"/>
</dbReference>
<dbReference type="GO" id="GO:0042910">
    <property type="term" value="F:xenobiotic transmembrane transporter activity"/>
    <property type="evidence" value="ECO:0007669"/>
    <property type="project" value="InterPro"/>
</dbReference>
<dbReference type="Proteomes" id="UP001145145">
    <property type="component" value="Unassembled WGS sequence"/>
</dbReference>
<keyword evidence="9" id="KW-0046">Antibiotic resistance</keyword>
<comment type="subcellular location">
    <subcellularLocation>
        <location evidence="1">Cell membrane</location>
        <topology evidence="1">Multi-pass membrane protein</topology>
    </subcellularLocation>
</comment>
<dbReference type="PANTHER" id="PTHR43823:SF3">
    <property type="entry name" value="MULTIDRUG EXPORT PROTEIN MEPA"/>
    <property type="match status" value="1"/>
</dbReference>
<feature type="transmembrane region" description="Helical" evidence="10">
    <location>
        <begin position="234"/>
        <end position="259"/>
    </location>
</feature>
<feature type="transmembrane region" description="Helical" evidence="10">
    <location>
        <begin position="96"/>
        <end position="116"/>
    </location>
</feature>
<dbReference type="GO" id="GO:0005886">
    <property type="term" value="C:plasma membrane"/>
    <property type="evidence" value="ECO:0007669"/>
    <property type="project" value="UniProtKB-SubCell"/>
</dbReference>
<dbReference type="RefSeq" id="WP_281873438.1">
    <property type="nucleotide sequence ID" value="NZ_BSBO01000030.1"/>
</dbReference>
<feature type="transmembrane region" description="Helical" evidence="10">
    <location>
        <begin position="20"/>
        <end position="40"/>
    </location>
</feature>
<evidence type="ECO:0000256" key="8">
    <source>
        <dbReference type="ARBA" id="ARBA00023136"/>
    </source>
</evidence>
<dbReference type="NCBIfam" id="TIGR00797">
    <property type="entry name" value="matE"/>
    <property type="match status" value="1"/>
</dbReference>
<dbReference type="InterPro" id="IPR002528">
    <property type="entry name" value="MATE_fam"/>
</dbReference>
<evidence type="ECO:0000256" key="3">
    <source>
        <dbReference type="ARBA" id="ARBA00022106"/>
    </source>
</evidence>
<dbReference type="Pfam" id="PF01554">
    <property type="entry name" value="MatE"/>
    <property type="match status" value="2"/>
</dbReference>
<feature type="transmembrane region" description="Helical" evidence="10">
    <location>
        <begin position="168"/>
        <end position="187"/>
    </location>
</feature>
<dbReference type="GO" id="GO:0015297">
    <property type="term" value="F:antiporter activity"/>
    <property type="evidence" value="ECO:0007669"/>
    <property type="project" value="InterPro"/>
</dbReference>
<keyword evidence="12" id="KW-1185">Reference proteome</keyword>
<feature type="transmembrane region" description="Helical" evidence="10">
    <location>
        <begin position="136"/>
        <end position="156"/>
    </location>
</feature>